<evidence type="ECO:0000259" key="1">
    <source>
        <dbReference type="PROSITE" id="PS51340"/>
    </source>
</evidence>
<dbReference type="GO" id="GO:0003824">
    <property type="term" value="F:catalytic activity"/>
    <property type="evidence" value="ECO:0007669"/>
    <property type="project" value="InterPro"/>
</dbReference>
<evidence type="ECO:0000313" key="2">
    <source>
        <dbReference type="EMBL" id="CAD5109813.1"/>
    </source>
</evidence>
<dbReference type="InterPro" id="IPR005163">
    <property type="entry name" value="Tri_helical_YiiM-like"/>
</dbReference>
<dbReference type="Pfam" id="PF03475">
    <property type="entry name" value="YiiM_3-alpha"/>
    <property type="match status" value="1"/>
</dbReference>
<dbReference type="InterPro" id="IPR005302">
    <property type="entry name" value="MoCF_Sase_C"/>
</dbReference>
<proteinExistence type="predicted"/>
<feature type="domain" description="MOSC" evidence="1">
    <location>
        <begin position="28"/>
        <end position="163"/>
    </location>
</feature>
<sequence>MSRVDVQGVFIGKAEDIGGGLSSAIDKRRVERRMWLWEQGLGGDEHGDPRFHGGPERALHHYPAEHYRYWRKHYRQWAWKAPAFGENISTYGLTEDQVCIGDIFRWGQAFLQVSQPRSPCYRLNRRWGIPELSQYVQDSGRCGWFYRVLRPGYVSADDPLELIQRSYPALSVAQTIQHFFHFPLERPGLQALKDCEALSARWRDAAAQRLASNQVEDWSKRLLGLPLEGMRA</sequence>
<protein>
    <submittedName>
        <fullName evidence="2">Protein YiiM</fullName>
    </submittedName>
</protein>
<dbReference type="AlphaFoldDB" id="A0A7U7ES37"/>
<dbReference type="PANTHER" id="PTHR30212:SF2">
    <property type="entry name" value="PROTEIN YIIM"/>
    <property type="match status" value="1"/>
</dbReference>
<accession>A0A7U7ES37</accession>
<dbReference type="InterPro" id="IPR011037">
    <property type="entry name" value="Pyrv_Knase-like_insert_dom_sf"/>
</dbReference>
<organism evidence="2 3">
    <name type="scientific">Zestomonas carbonaria</name>
    <dbReference type="NCBI Taxonomy" id="2762745"/>
    <lineage>
        <taxon>Bacteria</taxon>
        <taxon>Pseudomonadati</taxon>
        <taxon>Pseudomonadota</taxon>
        <taxon>Gammaproteobacteria</taxon>
        <taxon>Pseudomonadales</taxon>
        <taxon>Pseudomonadaceae</taxon>
        <taxon>Zestomonas</taxon>
    </lineage>
</organism>
<dbReference type="Gene3D" id="2.40.33.20">
    <property type="entry name" value="PK beta-barrel domain-like"/>
    <property type="match status" value="1"/>
</dbReference>
<dbReference type="Proteomes" id="UP000583387">
    <property type="component" value="Unassembled WGS sequence"/>
</dbReference>
<dbReference type="PROSITE" id="PS51340">
    <property type="entry name" value="MOSC"/>
    <property type="match status" value="1"/>
</dbReference>
<dbReference type="GO" id="GO:0030151">
    <property type="term" value="F:molybdenum ion binding"/>
    <property type="evidence" value="ECO:0007669"/>
    <property type="project" value="InterPro"/>
</dbReference>
<dbReference type="Pfam" id="PF03473">
    <property type="entry name" value="MOSC"/>
    <property type="match status" value="1"/>
</dbReference>
<gene>
    <name evidence="2" type="primary">yiiM</name>
    <name evidence="2" type="ORF">PSEWESI4_04127</name>
</gene>
<dbReference type="RefSeq" id="WP_187673123.1">
    <property type="nucleotide sequence ID" value="NZ_CAJFCI010000079.1"/>
</dbReference>
<reference evidence="2 3" key="1">
    <citation type="submission" date="2020-08" db="EMBL/GenBank/DDBJ databases">
        <authorList>
            <person name="Criscuolo A."/>
        </authorList>
    </citation>
    <scope>NUCLEOTIDE SEQUENCE [LARGE SCALE GENOMIC DNA]</scope>
    <source>
        <strain evidence="2">CIP111764</strain>
    </source>
</reference>
<dbReference type="PANTHER" id="PTHR30212">
    <property type="entry name" value="PROTEIN YIIM"/>
    <property type="match status" value="1"/>
</dbReference>
<dbReference type="SUPFAM" id="SSF50800">
    <property type="entry name" value="PK beta-barrel domain-like"/>
    <property type="match status" value="1"/>
</dbReference>
<comment type="caution">
    <text evidence="2">The sequence shown here is derived from an EMBL/GenBank/DDBJ whole genome shotgun (WGS) entry which is preliminary data.</text>
</comment>
<keyword evidence="3" id="KW-1185">Reference proteome</keyword>
<dbReference type="GO" id="GO:0030170">
    <property type="term" value="F:pyridoxal phosphate binding"/>
    <property type="evidence" value="ECO:0007669"/>
    <property type="project" value="InterPro"/>
</dbReference>
<dbReference type="InterPro" id="IPR052353">
    <property type="entry name" value="Benzoxazolinone_Detox_Enz"/>
</dbReference>
<evidence type="ECO:0000313" key="3">
    <source>
        <dbReference type="Proteomes" id="UP000583387"/>
    </source>
</evidence>
<dbReference type="EMBL" id="CAJFCI010000079">
    <property type="protein sequence ID" value="CAD5109813.1"/>
    <property type="molecule type" value="Genomic_DNA"/>
</dbReference>
<name>A0A7U7ES37_9GAMM</name>